<feature type="region of interest" description="Disordered" evidence="1">
    <location>
        <begin position="24"/>
        <end position="53"/>
    </location>
</feature>
<keyword evidence="3" id="KW-1185">Reference proteome</keyword>
<accession>A0A0D0DRY2</accession>
<gene>
    <name evidence="2" type="ORF">PAXRUDRAFT_27284</name>
</gene>
<reference evidence="3" key="2">
    <citation type="submission" date="2015-01" db="EMBL/GenBank/DDBJ databases">
        <title>Evolutionary Origins and Diversification of the Mycorrhizal Mutualists.</title>
        <authorList>
            <consortium name="DOE Joint Genome Institute"/>
            <consortium name="Mycorrhizal Genomics Consortium"/>
            <person name="Kohler A."/>
            <person name="Kuo A."/>
            <person name="Nagy L.G."/>
            <person name="Floudas D."/>
            <person name="Copeland A."/>
            <person name="Barry K.W."/>
            <person name="Cichocki N."/>
            <person name="Veneault-Fourrey C."/>
            <person name="LaButti K."/>
            <person name="Lindquist E.A."/>
            <person name="Lipzen A."/>
            <person name="Lundell T."/>
            <person name="Morin E."/>
            <person name="Murat C."/>
            <person name="Riley R."/>
            <person name="Ohm R."/>
            <person name="Sun H."/>
            <person name="Tunlid A."/>
            <person name="Henrissat B."/>
            <person name="Grigoriev I.V."/>
            <person name="Hibbett D.S."/>
            <person name="Martin F."/>
        </authorList>
    </citation>
    <scope>NUCLEOTIDE SEQUENCE [LARGE SCALE GENOMIC DNA]</scope>
    <source>
        <strain evidence="3">Ve08.2h10</strain>
    </source>
</reference>
<dbReference type="AlphaFoldDB" id="A0A0D0DRY2"/>
<dbReference type="HOGENOM" id="CLU_2210839_0_0_1"/>
<evidence type="ECO:0000256" key="1">
    <source>
        <dbReference type="SAM" id="MobiDB-lite"/>
    </source>
</evidence>
<proteinExistence type="predicted"/>
<evidence type="ECO:0000313" key="2">
    <source>
        <dbReference type="EMBL" id="KIK90701.1"/>
    </source>
</evidence>
<protein>
    <submittedName>
        <fullName evidence="2">Uncharacterized protein</fullName>
    </submittedName>
</protein>
<sequence>MSSKKILPNDSAHNGQQLRHLVLSQHKKQQGHINTAQSKLPIDGFSNDKANKEDGTKLEDYAGIQAERELDNKSFCSHFVFLYYSSPTSKHPPPPLPLILTPTMTAT</sequence>
<dbReference type="EMBL" id="KN825482">
    <property type="protein sequence ID" value="KIK90701.1"/>
    <property type="molecule type" value="Genomic_DNA"/>
</dbReference>
<evidence type="ECO:0000313" key="3">
    <source>
        <dbReference type="Proteomes" id="UP000054538"/>
    </source>
</evidence>
<reference evidence="2 3" key="1">
    <citation type="submission" date="2014-04" db="EMBL/GenBank/DDBJ databases">
        <authorList>
            <consortium name="DOE Joint Genome Institute"/>
            <person name="Kuo A."/>
            <person name="Kohler A."/>
            <person name="Jargeat P."/>
            <person name="Nagy L.G."/>
            <person name="Floudas D."/>
            <person name="Copeland A."/>
            <person name="Barry K.W."/>
            <person name="Cichocki N."/>
            <person name="Veneault-Fourrey C."/>
            <person name="LaButti K."/>
            <person name="Lindquist E.A."/>
            <person name="Lipzen A."/>
            <person name="Lundell T."/>
            <person name="Morin E."/>
            <person name="Murat C."/>
            <person name="Sun H."/>
            <person name="Tunlid A."/>
            <person name="Henrissat B."/>
            <person name="Grigoriev I.V."/>
            <person name="Hibbett D.S."/>
            <person name="Martin F."/>
            <person name="Nordberg H.P."/>
            <person name="Cantor M.N."/>
            <person name="Hua S.X."/>
        </authorList>
    </citation>
    <scope>NUCLEOTIDE SEQUENCE [LARGE SCALE GENOMIC DNA]</scope>
    <source>
        <strain evidence="2 3">Ve08.2h10</strain>
    </source>
</reference>
<organism evidence="2 3">
    <name type="scientific">Paxillus rubicundulus Ve08.2h10</name>
    <dbReference type="NCBI Taxonomy" id="930991"/>
    <lineage>
        <taxon>Eukaryota</taxon>
        <taxon>Fungi</taxon>
        <taxon>Dikarya</taxon>
        <taxon>Basidiomycota</taxon>
        <taxon>Agaricomycotina</taxon>
        <taxon>Agaricomycetes</taxon>
        <taxon>Agaricomycetidae</taxon>
        <taxon>Boletales</taxon>
        <taxon>Paxilineae</taxon>
        <taxon>Paxillaceae</taxon>
        <taxon>Paxillus</taxon>
    </lineage>
</organism>
<name>A0A0D0DRY2_9AGAM</name>
<feature type="region of interest" description="Disordered" evidence="1">
    <location>
        <begin position="87"/>
        <end position="107"/>
    </location>
</feature>
<feature type="compositionally biased region" description="Low complexity" evidence="1">
    <location>
        <begin position="98"/>
        <end position="107"/>
    </location>
</feature>
<dbReference type="InParanoid" id="A0A0D0DRY2"/>
<dbReference type="Proteomes" id="UP000054538">
    <property type="component" value="Unassembled WGS sequence"/>
</dbReference>